<name>X0Y2A5_9ZZZZ</name>
<sequence>AERQAEADKELAEIKAEEDRKAAEAAEAGRGTGSIGAPIEKEFYPDSENADVIQSEAPITGQAGYAGNRERTITPESFPDAQKAVAKVSAAESIKKIITALDIFGCEKCKGGTVMKVAKNELKKYV</sequence>
<comment type="caution">
    <text evidence="2">The sequence shown here is derived from an EMBL/GenBank/DDBJ whole genome shotgun (WGS) entry which is preliminary data.</text>
</comment>
<feature type="compositionally biased region" description="Basic and acidic residues" evidence="1">
    <location>
        <begin position="1"/>
        <end position="24"/>
    </location>
</feature>
<evidence type="ECO:0000313" key="2">
    <source>
        <dbReference type="EMBL" id="GAG41482.1"/>
    </source>
</evidence>
<feature type="region of interest" description="Disordered" evidence="1">
    <location>
        <begin position="1"/>
        <end position="40"/>
    </location>
</feature>
<feature type="non-terminal residue" evidence="2">
    <location>
        <position position="1"/>
    </location>
</feature>
<dbReference type="EMBL" id="BARS01042401">
    <property type="protein sequence ID" value="GAG41482.1"/>
    <property type="molecule type" value="Genomic_DNA"/>
</dbReference>
<accession>X0Y2A5</accession>
<evidence type="ECO:0000256" key="1">
    <source>
        <dbReference type="SAM" id="MobiDB-lite"/>
    </source>
</evidence>
<proteinExistence type="predicted"/>
<dbReference type="AlphaFoldDB" id="X0Y2A5"/>
<gene>
    <name evidence="2" type="ORF">S01H1_64337</name>
</gene>
<organism evidence="2">
    <name type="scientific">marine sediment metagenome</name>
    <dbReference type="NCBI Taxonomy" id="412755"/>
    <lineage>
        <taxon>unclassified sequences</taxon>
        <taxon>metagenomes</taxon>
        <taxon>ecological metagenomes</taxon>
    </lineage>
</organism>
<reference evidence="2" key="1">
    <citation type="journal article" date="2014" name="Front. Microbiol.">
        <title>High frequency of phylogenetically diverse reductive dehalogenase-homologous genes in deep subseafloor sedimentary metagenomes.</title>
        <authorList>
            <person name="Kawai M."/>
            <person name="Futagami T."/>
            <person name="Toyoda A."/>
            <person name="Takaki Y."/>
            <person name="Nishi S."/>
            <person name="Hori S."/>
            <person name="Arai W."/>
            <person name="Tsubouchi T."/>
            <person name="Morono Y."/>
            <person name="Uchiyama I."/>
            <person name="Ito T."/>
            <person name="Fujiyama A."/>
            <person name="Inagaki F."/>
            <person name="Takami H."/>
        </authorList>
    </citation>
    <scope>NUCLEOTIDE SEQUENCE</scope>
    <source>
        <strain evidence="2">Expedition CK06-06</strain>
    </source>
</reference>
<protein>
    <submittedName>
        <fullName evidence="2">Uncharacterized protein</fullName>
    </submittedName>
</protein>